<protein>
    <submittedName>
        <fullName evidence="4">Candidate acyl-coenzyme A synthetases/AMP-(Fatty) acid ligase</fullName>
    </submittedName>
</protein>
<dbReference type="HOGENOM" id="CLU_026234_2_0_4"/>
<evidence type="ECO:0000313" key="4">
    <source>
        <dbReference type="EMBL" id="AEG91319.1"/>
    </source>
</evidence>
<dbReference type="PANTHER" id="PTHR43767:SF8">
    <property type="entry name" value="LONG-CHAIN-FATTY-ACID--COA LIGASE"/>
    <property type="match status" value="1"/>
</dbReference>
<dbReference type="KEGG" id="rta:Rta_02540"/>
<dbReference type="PANTHER" id="PTHR43767">
    <property type="entry name" value="LONG-CHAIN-FATTY-ACID--COA LIGASE"/>
    <property type="match status" value="1"/>
</dbReference>
<dbReference type="GO" id="GO:0016874">
    <property type="term" value="F:ligase activity"/>
    <property type="evidence" value="ECO:0007669"/>
    <property type="project" value="UniProtKB-KW"/>
</dbReference>
<dbReference type="SUPFAM" id="SSF56801">
    <property type="entry name" value="Acetyl-CoA synthetase-like"/>
    <property type="match status" value="1"/>
</dbReference>
<dbReference type="InterPro" id="IPR029069">
    <property type="entry name" value="HotDog_dom_sf"/>
</dbReference>
<dbReference type="OrthoDB" id="9787658at2"/>
<accession>F5Y4K1</accession>
<dbReference type="Pfam" id="PF00501">
    <property type="entry name" value="AMP-binding"/>
    <property type="match status" value="1"/>
</dbReference>
<sequence length="558" mass="58542">MDTFPLVSHASPGDTVAWRHGQPVSVAQFVADVARLAAALPPGGFMLNACGDRYRFAVGLSAALVAGKVSLLPPSHTAESVRQMRAFAPDVFCLADAPSSIELPLFRYDDAVASLTPPWEARAAPVPRIPADRTVAFVFTSGSTGTPVPHRKQWGALVRDVRAEAQALALPAGARPQILGTVPPQHMYGIESTVLLAMHSGGAFSAAHPFYPADIAAELGRLPQPRMLVTTPVHLRALLDAGVAVPQLALLLSATAPLSAELAERAERTLDAPLQEIYGSTETGQIATRRSTHTSHWSLLPGIALAEREGRFWAQGGHVAEPTPLGDVLELESPGAPGARFLLHGRIGDLVNIAGKRNSLAYLNHQLLAIEGVRDGVFLLPGHEPADGVARLAAFVVAPGLTAAQVRAGLRERIDPIFMPRPLVLLDALPRNSTGKLTRETLDALARRHLRAAPAAGLVPDPQAQTLVFAPGHPAFAGHFPGAPIVPGVLLLDAALHAVETQGLAVGEIASAKFLSPVGPGRPVTLACTAQAGRARFEIMDAAGQPVASGQLQTEAPR</sequence>
<dbReference type="InterPro" id="IPR050237">
    <property type="entry name" value="ATP-dep_AMP-bd_enzyme"/>
</dbReference>
<dbReference type="SUPFAM" id="SSF54637">
    <property type="entry name" value="Thioesterase/thiol ester dehydrase-isomerase"/>
    <property type="match status" value="1"/>
</dbReference>
<feature type="domain" description="AMP-dependent synthetase/ligase" evidence="2">
    <location>
        <begin position="20"/>
        <end position="301"/>
    </location>
</feature>
<reference evidence="5" key="1">
    <citation type="submission" date="2006-01" db="EMBL/GenBank/DDBJ databases">
        <title>Genome of the cyst-dividing bacterium Ramlibacter tataouinensis.</title>
        <authorList>
            <person name="Barakat M."/>
            <person name="Ortet P."/>
            <person name="De Luca G."/>
            <person name="Jourlin-Castelli C."/>
            <person name="Ansaldi M."/>
            <person name="Py B."/>
            <person name="Fichant G."/>
            <person name="Coutinho P."/>
            <person name="Voulhoux R."/>
            <person name="Bastien O."/>
            <person name="Roy S."/>
            <person name="Marechal E."/>
            <person name="Henrissat B."/>
            <person name="Quentin Y."/>
            <person name="Noirot P."/>
            <person name="Filloux A."/>
            <person name="Mejean V."/>
            <person name="DuBow M."/>
            <person name="Barras F."/>
            <person name="Heulin T."/>
        </authorList>
    </citation>
    <scope>NUCLEOTIDE SEQUENCE [LARGE SCALE GENOMIC DNA]</scope>
    <source>
        <strain evidence="5">ATCC BAA-407 / DSM 14655 / LMG 21543 / TTB310</strain>
    </source>
</reference>
<dbReference type="InterPro" id="IPR000873">
    <property type="entry name" value="AMP-dep_synth/lig_dom"/>
</dbReference>
<dbReference type="EMBL" id="CP000245">
    <property type="protein sequence ID" value="AEG91319.1"/>
    <property type="molecule type" value="Genomic_DNA"/>
</dbReference>
<feature type="domain" description="ApeI dehydratase-like" evidence="3">
    <location>
        <begin position="467"/>
        <end position="551"/>
    </location>
</feature>
<dbReference type="InterPro" id="IPR042099">
    <property type="entry name" value="ANL_N_sf"/>
</dbReference>
<dbReference type="Proteomes" id="UP000008385">
    <property type="component" value="Chromosome"/>
</dbReference>
<dbReference type="GO" id="GO:0016829">
    <property type="term" value="F:lyase activity"/>
    <property type="evidence" value="ECO:0007669"/>
    <property type="project" value="UniProtKB-KW"/>
</dbReference>
<dbReference type="Gene3D" id="3.40.50.12780">
    <property type="entry name" value="N-terminal domain of ligase-like"/>
    <property type="match status" value="1"/>
</dbReference>
<keyword evidence="5" id="KW-1185">Reference proteome</keyword>
<gene>
    <name evidence="4" type="ordered locus">Rta_02540</name>
</gene>
<organism evidence="4 5">
    <name type="scientific">Ramlibacter tataouinensis (strain ATCC BAA-407 / DSM 14655 / LMG 21543 / TTB310)</name>
    <dbReference type="NCBI Taxonomy" id="365046"/>
    <lineage>
        <taxon>Bacteria</taxon>
        <taxon>Pseudomonadati</taxon>
        <taxon>Pseudomonadota</taxon>
        <taxon>Betaproteobacteria</taxon>
        <taxon>Burkholderiales</taxon>
        <taxon>Comamonadaceae</taxon>
        <taxon>Ramlibacter</taxon>
    </lineage>
</organism>
<dbReference type="Gene3D" id="3.10.129.10">
    <property type="entry name" value="Hotdog Thioesterase"/>
    <property type="match status" value="1"/>
</dbReference>
<dbReference type="RefSeq" id="WP_013899552.1">
    <property type="nucleotide sequence ID" value="NC_015677.1"/>
</dbReference>
<dbReference type="Gene3D" id="3.30.300.30">
    <property type="match status" value="1"/>
</dbReference>
<dbReference type="STRING" id="365046.Rta_02540"/>
<dbReference type="InterPro" id="IPR045851">
    <property type="entry name" value="AMP-bd_C_sf"/>
</dbReference>
<evidence type="ECO:0000259" key="2">
    <source>
        <dbReference type="Pfam" id="PF00501"/>
    </source>
</evidence>
<dbReference type="Pfam" id="PF22818">
    <property type="entry name" value="ApeI-like"/>
    <property type="match status" value="1"/>
</dbReference>
<evidence type="ECO:0000256" key="1">
    <source>
        <dbReference type="ARBA" id="ARBA00022598"/>
    </source>
</evidence>
<name>F5Y4K1_RAMTT</name>
<keyword evidence="1 4" id="KW-0436">Ligase</keyword>
<evidence type="ECO:0000313" key="5">
    <source>
        <dbReference type="Proteomes" id="UP000008385"/>
    </source>
</evidence>
<dbReference type="AlphaFoldDB" id="F5Y4K1"/>
<dbReference type="eggNOG" id="COG0764">
    <property type="taxonomic scope" value="Bacteria"/>
</dbReference>
<evidence type="ECO:0000259" key="3">
    <source>
        <dbReference type="Pfam" id="PF22818"/>
    </source>
</evidence>
<proteinExistence type="predicted"/>
<dbReference type="eggNOG" id="COG0318">
    <property type="taxonomic scope" value="Bacteria"/>
</dbReference>
<dbReference type="PATRIC" id="fig|365046.3.peg.263"/>
<reference evidence="4 5" key="2">
    <citation type="journal article" date="2011" name="PLoS ONE">
        <title>The Cyst-Dividing Bacterium Ramlibacter tataouinensis TTB310 Genome Reveals a Well-Stocked Toolbox for Adaptation to a Desert Environment.</title>
        <authorList>
            <person name="De Luca G."/>
            <person name="Barakat M."/>
            <person name="Ortet P."/>
            <person name="Fochesato S."/>
            <person name="Jourlin-Castelli C."/>
            <person name="Ansaldi M."/>
            <person name="Py B."/>
            <person name="Fichant G."/>
            <person name="Coutinho P.M."/>
            <person name="Voulhoux R."/>
            <person name="Bastien O."/>
            <person name="Marechal E."/>
            <person name="Henrissat B."/>
            <person name="Quentin Y."/>
            <person name="Noirot P."/>
            <person name="Filloux A."/>
            <person name="Mejean V."/>
            <person name="Dubow M.S."/>
            <person name="Barras F."/>
            <person name="Barbe V."/>
            <person name="Weissenbach J."/>
            <person name="Mihalcescu I."/>
            <person name="Vermeglio A."/>
            <person name="Achouak W."/>
            <person name="Heulin T."/>
        </authorList>
    </citation>
    <scope>NUCLEOTIDE SEQUENCE [LARGE SCALE GENOMIC DNA]</scope>
    <source>
        <strain evidence="5">ATCC BAA-407 / DSM 14655 / LMG 21543 / TTB310</strain>
    </source>
</reference>
<dbReference type="InterPro" id="IPR054545">
    <property type="entry name" value="ApeI-like"/>
</dbReference>